<dbReference type="RefSeq" id="WP_012372889.1">
    <property type="nucleotide sequence ID" value="NC_010571.1"/>
</dbReference>
<accession>B1ZM98</accession>
<evidence type="ECO:0000256" key="1">
    <source>
        <dbReference type="SAM" id="MobiDB-lite"/>
    </source>
</evidence>
<dbReference type="AlphaFoldDB" id="B1ZM98"/>
<feature type="region of interest" description="Disordered" evidence="1">
    <location>
        <begin position="32"/>
        <end position="51"/>
    </location>
</feature>
<dbReference type="EMBL" id="CP001032">
    <property type="protein sequence ID" value="ACB73351.1"/>
    <property type="molecule type" value="Genomic_DNA"/>
</dbReference>
<evidence type="ECO:0000313" key="3">
    <source>
        <dbReference type="EMBL" id="ACB73351.1"/>
    </source>
</evidence>
<protein>
    <submittedName>
        <fullName evidence="3">Uncharacterized protein</fullName>
    </submittedName>
</protein>
<dbReference type="OrthoDB" id="337615at2"/>
<keyword evidence="2" id="KW-0732">Signal</keyword>
<evidence type="ECO:0000313" key="4">
    <source>
        <dbReference type="Proteomes" id="UP000007013"/>
    </source>
</evidence>
<feature type="signal peptide" evidence="2">
    <location>
        <begin position="1"/>
        <end position="25"/>
    </location>
</feature>
<dbReference type="KEGG" id="ote:Oter_0060"/>
<evidence type="ECO:0000256" key="2">
    <source>
        <dbReference type="SAM" id="SignalP"/>
    </source>
</evidence>
<keyword evidence="4" id="KW-1185">Reference proteome</keyword>
<organism evidence="3 4">
    <name type="scientific">Opitutus terrae (strain DSM 11246 / JCM 15787 / PB90-1)</name>
    <dbReference type="NCBI Taxonomy" id="452637"/>
    <lineage>
        <taxon>Bacteria</taxon>
        <taxon>Pseudomonadati</taxon>
        <taxon>Verrucomicrobiota</taxon>
        <taxon>Opitutia</taxon>
        <taxon>Opitutales</taxon>
        <taxon>Opitutaceae</taxon>
        <taxon>Opitutus</taxon>
    </lineage>
</organism>
<dbReference type="eggNOG" id="ENOG5030J7Z">
    <property type="taxonomic scope" value="Bacteria"/>
</dbReference>
<dbReference type="Proteomes" id="UP000007013">
    <property type="component" value="Chromosome"/>
</dbReference>
<reference evidence="3 4" key="1">
    <citation type="journal article" date="2011" name="J. Bacteriol.">
        <title>Genome sequence of the verrucomicrobium Opitutus terrae PB90-1, an abundant inhabitant of rice paddy soil ecosystems.</title>
        <authorList>
            <person name="van Passel M.W."/>
            <person name="Kant R."/>
            <person name="Palva A."/>
            <person name="Copeland A."/>
            <person name="Lucas S."/>
            <person name="Lapidus A."/>
            <person name="Glavina del Rio T."/>
            <person name="Pitluck S."/>
            <person name="Goltsman E."/>
            <person name="Clum A."/>
            <person name="Sun H."/>
            <person name="Schmutz J."/>
            <person name="Larimer F.W."/>
            <person name="Land M.L."/>
            <person name="Hauser L."/>
            <person name="Kyrpides N."/>
            <person name="Mikhailova N."/>
            <person name="Richardson P.P."/>
            <person name="Janssen P.H."/>
            <person name="de Vos W.M."/>
            <person name="Smidt H."/>
        </authorList>
    </citation>
    <scope>NUCLEOTIDE SEQUENCE [LARGE SCALE GENOMIC DNA]</scope>
    <source>
        <strain evidence="4">DSM 11246 / JCM 15787 / PB90-1</strain>
    </source>
</reference>
<dbReference type="HOGENOM" id="CLU_365949_0_0_0"/>
<feature type="chain" id="PRO_5002774317" evidence="2">
    <location>
        <begin position="26"/>
        <end position="762"/>
    </location>
</feature>
<sequence>MSAPASRLVPFGTILAFALLPAARAADAPWRPFSPDSPWNQPIAPDAPADRDSARLVDELASRGPLLINIKDWSIPVYFVDADSTPKHDVGDLRPGVYGAGFEFPRQIPIPAGAQASPPTEGDSDQHLAIIDRQKNLEWGMWWARQDEHGRWWTGLGAVTDLSSSGVAPPWFASAREFDSHRARASGFPLIAGLILREEIAAGEIPHALVFAYDRCRSAFFIPPASTAQVTRPDIQNSSGIPMGGRIQLDPAWDVENSGLSRSGKIIARALQRYGAYCGDFAGANVLYAENSPEAVAAWSGVLDKEELTRVFTPEMIRRHFRVLDLAEILPGQNLEVPGPYVLAFSVRGESARAEIDHLTRTIIVSRPADRRAAMKATATWTTHPREARVTLNGQPAPTSPTIDLTDTTRLTLTTPEGRSSTWTIVGREADREAARQTPRRFFADDSFWNQPIPADAKIDSRTARWIRLLESEPTGENFLVNSKQWTIPVYEVDRFTPVHHIGLLAITPEEKIRWHTDRATFGHGPGFDYVPIPAAASPDPKADSHLAVVDWERNLVWDMWALSRNLDGSWKSATGMVYAADGPGVFSTEQLGVRDGESVHFHGPSRAAGVPAVAGLIRYDEVAAGEIRHKIAAASRFCAYKEFVFPAAWTDGFTEGGIPEGTVIQLDPALDLSQFKLTREERIVCVALQRYGMVLVDIAQGQPIYAEGLWGHPGKSWDGKLDHGPGGISKIPYRHFRMLQAGPVTRQGDGRSKFAPVWEAP</sequence>
<proteinExistence type="predicted"/>
<gene>
    <name evidence="3" type="ordered locus">Oter_0060</name>
</gene>
<name>B1ZM98_OPITP</name>